<comment type="function">
    <text evidence="5">Involved in formation and maintenance of cell shape.</text>
</comment>
<dbReference type="PANTHER" id="PTHR34138:SF1">
    <property type="entry name" value="CELL SHAPE-DETERMINING PROTEIN MREC"/>
    <property type="match status" value="1"/>
</dbReference>
<dbReference type="InterPro" id="IPR055342">
    <property type="entry name" value="MreC_beta-barrel_core"/>
</dbReference>
<dbReference type="PANTHER" id="PTHR34138">
    <property type="entry name" value="CELL SHAPE-DETERMINING PROTEIN MREC"/>
    <property type="match status" value="1"/>
</dbReference>
<evidence type="ECO:0000313" key="8">
    <source>
        <dbReference type="EMBL" id="RPF42839.1"/>
    </source>
</evidence>
<feature type="coiled-coil region" evidence="6">
    <location>
        <begin position="78"/>
        <end position="108"/>
    </location>
</feature>
<dbReference type="OrthoDB" id="9792313at2"/>
<evidence type="ECO:0000313" key="9">
    <source>
        <dbReference type="Proteomes" id="UP000282654"/>
    </source>
</evidence>
<dbReference type="InterPro" id="IPR042175">
    <property type="entry name" value="Cell/Rod_MreC_2"/>
</dbReference>
<keyword evidence="9" id="KW-1185">Reference proteome</keyword>
<dbReference type="NCBIfam" id="TIGR00219">
    <property type="entry name" value="mreC"/>
    <property type="match status" value="1"/>
</dbReference>
<evidence type="ECO:0000256" key="3">
    <source>
        <dbReference type="ARBA" id="ARBA00022960"/>
    </source>
</evidence>
<evidence type="ECO:0000256" key="2">
    <source>
        <dbReference type="ARBA" id="ARBA00013855"/>
    </source>
</evidence>
<dbReference type="EMBL" id="RKRE01000003">
    <property type="protein sequence ID" value="RPF42839.1"/>
    <property type="molecule type" value="Genomic_DNA"/>
</dbReference>
<protein>
    <recommendedName>
        <fullName evidence="2 5">Cell shape-determining protein MreC</fullName>
    </recommendedName>
    <alternativeName>
        <fullName evidence="4 5">Cell shape protein MreC</fullName>
    </alternativeName>
</protein>
<dbReference type="GO" id="GO:0005886">
    <property type="term" value="C:plasma membrane"/>
    <property type="evidence" value="ECO:0007669"/>
    <property type="project" value="TreeGrafter"/>
</dbReference>
<evidence type="ECO:0000256" key="6">
    <source>
        <dbReference type="SAM" id="Coils"/>
    </source>
</evidence>
<feature type="domain" description="Rod shape-determining protein MreC beta-barrel core" evidence="7">
    <location>
        <begin position="124"/>
        <end position="271"/>
    </location>
</feature>
<keyword evidence="6" id="KW-0175">Coiled coil</keyword>
<evidence type="ECO:0000259" key="7">
    <source>
        <dbReference type="Pfam" id="PF04085"/>
    </source>
</evidence>
<dbReference type="AlphaFoldDB" id="A0A3N5AB59"/>
<dbReference type="InterPro" id="IPR042177">
    <property type="entry name" value="Cell/Rod_1"/>
</dbReference>
<proteinExistence type="inferred from homology"/>
<dbReference type="GO" id="GO:0008360">
    <property type="term" value="P:regulation of cell shape"/>
    <property type="evidence" value="ECO:0007669"/>
    <property type="project" value="UniProtKB-KW"/>
</dbReference>
<comment type="caution">
    <text evidence="8">The sequence shown here is derived from an EMBL/GenBank/DDBJ whole genome shotgun (WGS) entry which is preliminary data.</text>
</comment>
<sequence length="275" mass="29695">MAPSWRTAKKFFLTFILVGLTVGTIHLTRADRPVDLNPIAAWTRDVAAPVQQAVWRAAQAVEAGTAFVFSLGRENGRTRALEKRVAALEGEVRRLRAVEAENARLKALLNYRTARFEASLAAAVIGRNPDNWFGTVTINCGRAEGVMPGAPVLTPAGLVGRVLAASQHTAEVLLITDPRSAVGAVVYETQTPGIIHGNLSEAGGLKMWYVSKDAPVRRGFLVLTSNLSGVFPPGIPVGTVTRVEEEKSGLFKTLYLHPAADLNRLEEVLVLLKKQ</sequence>
<organism evidence="8 9">
    <name type="scientific">Thermodesulfitimonas autotrophica</name>
    <dbReference type="NCBI Taxonomy" id="1894989"/>
    <lineage>
        <taxon>Bacteria</taxon>
        <taxon>Bacillati</taxon>
        <taxon>Bacillota</taxon>
        <taxon>Clostridia</taxon>
        <taxon>Thermoanaerobacterales</taxon>
        <taxon>Thermoanaerobacteraceae</taxon>
        <taxon>Thermodesulfitimonas</taxon>
    </lineage>
</organism>
<gene>
    <name evidence="8" type="ORF">EDD75_1952</name>
</gene>
<evidence type="ECO:0000256" key="5">
    <source>
        <dbReference type="PIRNR" id="PIRNR038471"/>
    </source>
</evidence>
<comment type="similarity">
    <text evidence="1 5">Belongs to the MreC family.</text>
</comment>
<dbReference type="Pfam" id="PF04085">
    <property type="entry name" value="MreC"/>
    <property type="match status" value="1"/>
</dbReference>
<evidence type="ECO:0000256" key="4">
    <source>
        <dbReference type="ARBA" id="ARBA00032089"/>
    </source>
</evidence>
<evidence type="ECO:0000256" key="1">
    <source>
        <dbReference type="ARBA" id="ARBA00009369"/>
    </source>
</evidence>
<dbReference type="Proteomes" id="UP000282654">
    <property type="component" value="Unassembled WGS sequence"/>
</dbReference>
<accession>A0A3N5AB59</accession>
<reference evidence="8 9" key="1">
    <citation type="submission" date="2018-11" db="EMBL/GenBank/DDBJ databases">
        <title>Genomic Encyclopedia of Type Strains, Phase IV (KMG-IV): sequencing the most valuable type-strain genomes for metagenomic binning, comparative biology and taxonomic classification.</title>
        <authorList>
            <person name="Goeker M."/>
        </authorList>
    </citation>
    <scope>NUCLEOTIDE SEQUENCE [LARGE SCALE GENOMIC DNA]</scope>
    <source>
        <strain evidence="8 9">DSM 102936</strain>
    </source>
</reference>
<dbReference type="InterPro" id="IPR007221">
    <property type="entry name" value="MreC"/>
</dbReference>
<dbReference type="PIRSF" id="PIRSF038471">
    <property type="entry name" value="MreC"/>
    <property type="match status" value="1"/>
</dbReference>
<dbReference type="Gene3D" id="2.40.10.350">
    <property type="entry name" value="Rod shape-determining protein MreC, domain 2"/>
    <property type="match status" value="1"/>
</dbReference>
<name>A0A3N5AB59_9THEO</name>
<dbReference type="Gene3D" id="2.40.10.340">
    <property type="entry name" value="Rod shape-determining protein MreC, domain 1"/>
    <property type="match status" value="1"/>
</dbReference>
<dbReference type="RefSeq" id="WP_123931484.1">
    <property type="nucleotide sequence ID" value="NZ_RKRE01000003.1"/>
</dbReference>
<keyword evidence="3 5" id="KW-0133">Cell shape</keyword>